<keyword evidence="2" id="KW-1003">Cell membrane</keyword>
<comment type="subcellular location">
    <subcellularLocation>
        <location evidence="1">Cell membrane</location>
        <topology evidence="1">Multi-pass membrane protein</topology>
    </subcellularLocation>
</comment>
<feature type="transmembrane region" description="Helical" evidence="6">
    <location>
        <begin position="20"/>
        <end position="40"/>
    </location>
</feature>
<dbReference type="GO" id="GO:0005886">
    <property type="term" value="C:plasma membrane"/>
    <property type="evidence" value="ECO:0007669"/>
    <property type="project" value="UniProtKB-SubCell"/>
</dbReference>
<protein>
    <submittedName>
        <fullName evidence="7">FoF1-type ATP synthase assembly protein I</fullName>
    </submittedName>
</protein>
<accession>A0A0J7JGT9</accession>
<evidence type="ECO:0000256" key="4">
    <source>
        <dbReference type="ARBA" id="ARBA00022989"/>
    </source>
</evidence>
<feature type="transmembrane region" description="Helical" evidence="6">
    <location>
        <begin position="84"/>
        <end position="105"/>
    </location>
</feature>
<dbReference type="STRING" id="1658765.Msub_13161"/>
<keyword evidence="3 6" id="KW-0812">Transmembrane</keyword>
<dbReference type="PATRIC" id="fig|1658765.3.peg.3191"/>
<keyword evidence="5 6" id="KW-0472">Membrane</keyword>
<evidence type="ECO:0000313" key="7">
    <source>
        <dbReference type="EMBL" id="KMQ76946.1"/>
    </source>
</evidence>
<keyword evidence="4 6" id="KW-1133">Transmembrane helix</keyword>
<dbReference type="AlphaFoldDB" id="A0A0J7JGT9"/>
<feature type="transmembrane region" description="Helical" evidence="6">
    <location>
        <begin position="111"/>
        <end position="132"/>
    </location>
</feature>
<dbReference type="Proteomes" id="UP000036102">
    <property type="component" value="Unassembled WGS sequence"/>
</dbReference>
<comment type="caution">
    <text evidence="7">The sequence shown here is derived from an EMBL/GenBank/DDBJ whole genome shotgun (WGS) entry which is preliminary data.</text>
</comment>
<reference evidence="7 8" key="1">
    <citation type="submission" date="2015-06" db="EMBL/GenBank/DDBJ databases">
        <title>Marinobacter subterrani, a genetically tractable neutrophilic iron-oxidizing strain isolated from the Soudan Iron Mine.</title>
        <authorList>
            <person name="Bonis B.M."/>
            <person name="Gralnick J.A."/>
        </authorList>
    </citation>
    <scope>NUCLEOTIDE SEQUENCE [LARGE SCALE GENOMIC DNA]</scope>
    <source>
        <strain evidence="7 8">JG233</strain>
    </source>
</reference>
<organism evidence="7 8">
    <name type="scientific">Marinobacter subterrani</name>
    <dbReference type="NCBI Taxonomy" id="1658765"/>
    <lineage>
        <taxon>Bacteria</taxon>
        <taxon>Pseudomonadati</taxon>
        <taxon>Pseudomonadota</taxon>
        <taxon>Gammaproteobacteria</taxon>
        <taxon>Pseudomonadales</taxon>
        <taxon>Marinobacteraceae</taxon>
        <taxon>Marinobacter</taxon>
    </lineage>
</organism>
<evidence type="ECO:0000256" key="5">
    <source>
        <dbReference type="ARBA" id="ARBA00023136"/>
    </source>
</evidence>
<evidence type="ECO:0000256" key="2">
    <source>
        <dbReference type="ARBA" id="ARBA00022475"/>
    </source>
</evidence>
<name>A0A0J7JGT9_9GAMM</name>
<evidence type="ECO:0000313" key="8">
    <source>
        <dbReference type="Proteomes" id="UP000036102"/>
    </source>
</evidence>
<keyword evidence="8" id="KW-1185">Reference proteome</keyword>
<dbReference type="Pfam" id="PF03899">
    <property type="entry name" value="ATP-synt_I"/>
    <property type="match status" value="1"/>
</dbReference>
<evidence type="ECO:0000256" key="3">
    <source>
        <dbReference type="ARBA" id="ARBA00022692"/>
    </source>
</evidence>
<dbReference type="InterPro" id="IPR005598">
    <property type="entry name" value="ATP_synth_I"/>
</dbReference>
<dbReference type="OrthoDB" id="5702716at2"/>
<dbReference type="RefSeq" id="WP_048496852.1">
    <property type="nucleotide sequence ID" value="NZ_JADQCF010000076.1"/>
</dbReference>
<evidence type="ECO:0000256" key="6">
    <source>
        <dbReference type="SAM" id="Phobius"/>
    </source>
</evidence>
<proteinExistence type="predicted"/>
<feature type="transmembrane region" description="Helical" evidence="6">
    <location>
        <begin position="46"/>
        <end position="64"/>
    </location>
</feature>
<evidence type="ECO:0000256" key="1">
    <source>
        <dbReference type="ARBA" id="ARBA00004651"/>
    </source>
</evidence>
<sequence length="141" mass="15608">MRQWFSGQPGRPADRTRPPFYRLVWVQLALSLGIALIAYIAAGSVAGYSALFGGLIYAVPNALFARQVFAYRPAKAIGRIVRSFYWGEVVKLSLTSVLFSAVFIWARPLEIGVLFFAFILVMITNLLAPALWGSHSLQNKA</sequence>
<gene>
    <name evidence="7" type="ORF">Msub_13161</name>
</gene>
<dbReference type="EMBL" id="LFBU01000001">
    <property type="protein sequence ID" value="KMQ76946.1"/>
    <property type="molecule type" value="Genomic_DNA"/>
</dbReference>